<feature type="compositionally biased region" description="Low complexity" evidence="1">
    <location>
        <begin position="296"/>
        <end position="314"/>
    </location>
</feature>
<proteinExistence type="predicted"/>
<feature type="compositionally biased region" description="Basic residues" evidence="1">
    <location>
        <begin position="1268"/>
        <end position="1278"/>
    </location>
</feature>
<feature type="compositionally biased region" description="Basic and acidic residues" evidence="1">
    <location>
        <begin position="1224"/>
        <end position="1245"/>
    </location>
</feature>
<feature type="compositionally biased region" description="Low complexity" evidence="1">
    <location>
        <begin position="913"/>
        <end position="927"/>
    </location>
</feature>
<feature type="compositionally biased region" description="Low complexity" evidence="1">
    <location>
        <begin position="1315"/>
        <end position="1326"/>
    </location>
</feature>
<feature type="compositionally biased region" description="Low complexity" evidence="1">
    <location>
        <begin position="1248"/>
        <end position="1267"/>
    </location>
</feature>
<dbReference type="RefSeq" id="XP_067757795.1">
    <property type="nucleotide sequence ID" value="XM_067901769.1"/>
</dbReference>
<comment type="caution">
    <text evidence="2">The sequence shown here is derived from an EMBL/GenBank/DDBJ whole genome shotgun (WGS) entry which is preliminary data.</text>
</comment>
<dbReference type="EMBL" id="JAFJZO010000019">
    <property type="protein sequence ID" value="KAG5507069.1"/>
    <property type="molecule type" value="Genomic_DNA"/>
</dbReference>
<name>A0A836ICT6_9TRYP</name>
<feature type="region of interest" description="Disordered" evidence="1">
    <location>
        <begin position="855"/>
        <end position="944"/>
    </location>
</feature>
<accession>A0A836ICT6</accession>
<sequence>MRQSILWCTHRGTIQLSGARRPHGLRSSNNIAAYTIDSTRRTYRTAPHALAALPTPTFLDSAIPATTTGGVLRTWLRCRGMVSAARPCTGTWQHRCISSSYTSRIPCARFGVSTARLTRATGQPNLPANANIFLIDVRKSQRKPTKKNPKSIMSSIITAHRAEAQKAKEELEKNDAYTPQLIFLFRTDDSKKQAARRQEQMDTHLHALGALGEFHVCVLNGTMSRNWTRFFDPPAASENAMSGQTEHAHPTSAPNLVSAAAAAAVGAAAASPLPTSGDITDIEDANRTGTTEAVAVAASPPLSSSGAMACSAGATTEARDVEDGEEWEEVEEVVEEDVEGEDGGGDVGTAQSCETAARGDEWEEVPMPTSAAATVARAGAHEKQKDATAPLGSKKTVNTVWAHVKRNTPSGDIASHEEASIAPAEASRQESPTVDEEKAVHMEDIFADDIDTEAAPRASPHPAVEATKMQNTPPDSAAEALDTSIPDASQRDTPDGNSSGVVLPGEAHTNLSSEAAAKERDLPAHTTDAEEAMLLGELEEFDIDGPLGEGTGADTRVSGAEPLSVDDTAKVWCAPNTDCVEPRAALAGSHMPAVGVRGEGDGGAAGVEVQEAENAAEKVSSHVNADGAATPATAVDFSSQTEQEDAAACVAAETANDAPTSTVSVRHIAASETGDENAAERVVSTTATECTLKPAMPPSPVPPPKPSTIMPVYPHVLSRLYYAASTVYLSDRAYVELPATANVLVIDHPDWDDAHLADIETALQQVDSVAGHVLLYPDAYAPQSEHVMGDVNAYRRSLLPFVFVFRTQLSLDAAMALQRRFTKALHARPTVECTAQRSLLAGKNDRTSVCVLSATESEKGGENPMLAPQPLKVSPASLEPSTRKPVPAHSATAADGRTPPRRAVHSPIHESRSTATTLTSTAYRTPSAARQRGQREGRTPGEADEAVQGLWDLLNSASPVSASVQRSSGVEMTAGQVEQASRHSGPNKDGAAPAEVQQRLSTTGAPPVPEETDWAEPAYNRTAGTNAPRTPSADATERKKTVPVAPNTCVDSTPPSQPPRLSYAPSLLNAGVATPFSSLGTQADAAGSAGVAHHDSPAATLQTESAKEKESAVTLRRGLFSFGTVAFGKDNGYYYSSAAPRRQRTSGSRRGLSDTDGGLDYEDEATDAEDGFATSSVLGSVSDLGLYPATARKSRQNTGGSCFTDEEIAKIEEDMLVAQVRRMERKEQRMEARRAMREKTNEAKTHTSSRIAASSSTPAPSSTPPTAKRSHIRKQRWHGGRDTSNSSKASATIQEQERDEDTLLEDFVNSLLVTSSGSSSSSSNKGFKAKKAKASVSYKPSQEVVRAPSYTSTTSTASSSTRKKGKWLAPRV</sequence>
<keyword evidence="3" id="KW-1185">Reference proteome</keyword>
<organism evidence="2 3">
    <name type="scientific">Porcisia hertigi</name>
    <dbReference type="NCBI Taxonomy" id="2761500"/>
    <lineage>
        <taxon>Eukaryota</taxon>
        <taxon>Discoba</taxon>
        <taxon>Euglenozoa</taxon>
        <taxon>Kinetoplastea</taxon>
        <taxon>Metakinetoplastina</taxon>
        <taxon>Trypanosomatida</taxon>
        <taxon>Trypanosomatidae</taxon>
        <taxon>Leishmaniinae</taxon>
        <taxon>Porcisia</taxon>
    </lineage>
</organism>
<feature type="region of interest" description="Disordered" evidence="1">
    <location>
        <begin position="1138"/>
        <end position="1163"/>
    </location>
</feature>
<evidence type="ECO:0000313" key="2">
    <source>
        <dbReference type="EMBL" id="KAG5507069.1"/>
    </source>
</evidence>
<feature type="compositionally biased region" description="Acidic residues" evidence="1">
    <location>
        <begin position="320"/>
        <end position="344"/>
    </location>
</feature>
<feature type="region of interest" description="Disordered" evidence="1">
    <location>
        <begin position="962"/>
        <end position="1059"/>
    </location>
</feature>
<protein>
    <submittedName>
        <fullName evidence="2">Uncharacterized protein</fullName>
    </submittedName>
</protein>
<dbReference type="GeneID" id="94291846"/>
<dbReference type="OrthoDB" id="267993at2759"/>
<feature type="compositionally biased region" description="Low complexity" evidence="1">
    <location>
        <begin position="1351"/>
        <end position="1360"/>
    </location>
</feature>
<gene>
    <name evidence="2" type="ORF">JKF63_05815</name>
</gene>
<feature type="region of interest" description="Disordered" evidence="1">
    <location>
        <begin position="406"/>
        <end position="436"/>
    </location>
</feature>
<dbReference type="Proteomes" id="UP000674318">
    <property type="component" value="Unassembled WGS sequence"/>
</dbReference>
<feature type="compositionally biased region" description="Polar residues" evidence="1">
    <location>
        <begin position="1282"/>
        <end position="1294"/>
    </location>
</feature>
<reference evidence="2 3" key="1">
    <citation type="submission" date="2021-02" db="EMBL/GenBank/DDBJ databases">
        <title>Porcisia hertigi Genome sequencing and assembly.</title>
        <authorList>
            <person name="Almutairi H."/>
            <person name="Gatherer D."/>
        </authorList>
    </citation>
    <scope>NUCLEOTIDE SEQUENCE [LARGE SCALE GENOMIC DNA]</scope>
    <source>
        <strain evidence="2 3">C119</strain>
    </source>
</reference>
<feature type="region of interest" description="Disordered" evidence="1">
    <location>
        <begin position="1314"/>
        <end position="1372"/>
    </location>
</feature>
<dbReference type="KEGG" id="phet:94291846"/>
<feature type="region of interest" description="Disordered" evidence="1">
    <location>
        <begin position="296"/>
        <end position="351"/>
    </location>
</feature>
<feature type="compositionally biased region" description="Polar residues" evidence="1">
    <location>
        <begin position="962"/>
        <end position="984"/>
    </location>
</feature>
<evidence type="ECO:0000256" key="1">
    <source>
        <dbReference type="SAM" id="MobiDB-lite"/>
    </source>
</evidence>
<feature type="region of interest" description="Disordered" evidence="1">
    <location>
        <begin position="455"/>
        <end position="505"/>
    </location>
</feature>
<feature type="region of interest" description="Disordered" evidence="1">
    <location>
        <begin position="1224"/>
        <end position="1300"/>
    </location>
</feature>
<evidence type="ECO:0000313" key="3">
    <source>
        <dbReference type="Proteomes" id="UP000674318"/>
    </source>
</evidence>